<comment type="caution">
    <text evidence="1">The sequence shown here is derived from an EMBL/GenBank/DDBJ whole genome shotgun (WGS) entry which is preliminary data.</text>
</comment>
<evidence type="ECO:0000313" key="1">
    <source>
        <dbReference type="EMBL" id="KAI8568694.1"/>
    </source>
</evidence>
<name>A0ACC0PU71_RHOML</name>
<gene>
    <name evidence="1" type="ORF">RHMOL_Rhmol02G0220200</name>
</gene>
<reference evidence="1" key="1">
    <citation type="submission" date="2022-02" db="EMBL/GenBank/DDBJ databases">
        <title>Plant Genome Project.</title>
        <authorList>
            <person name="Zhang R.-G."/>
        </authorList>
    </citation>
    <scope>NUCLEOTIDE SEQUENCE</scope>
    <source>
        <strain evidence="1">AT1</strain>
    </source>
</reference>
<protein>
    <submittedName>
        <fullName evidence="1">Uncharacterized protein</fullName>
    </submittedName>
</protein>
<accession>A0ACC0PU71</accession>
<keyword evidence="2" id="KW-1185">Reference proteome</keyword>
<organism evidence="1 2">
    <name type="scientific">Rhododendron molle</name>
    <name type="common">Chinese azalea</name>
    <name type="synonym">Azalea mollis</name>
    <dbReference type="NCBI Taxonomy" id="49168"/>
    <lineage>
        <taxon>Eukaryota</taxon>
        <taxon>Viridiplantae</taxon>
        <taxon>Streptophyta</taxon>
        <taxon>Embryophyta</taxon>
        <taxon>Tracheophyta</taxon>
        <taxon>Spermatophyta</taxon>
        <taxon>Magnoliopsida</taxon>
        <taxon>eudicotyledons</taxon>
        <taxon>Gunneridae</taxon>
        <taxon>Pentapetalae</taxon>
        <taxon>asterids</taxon>
        <taxon>Ericales</taxon>
        <taxon>Ericaceae</taxon>
        <taxon>Ericoideae</taxon>
        <taxon>Rhodoreae</taxon>
        <taxon>Rhododendron</taxon>
    </lineage>
</organism>
<dbReference type="EMBL" id="CM046389">
    <property type="protein sequence ID" value="KAI8568694.1"/>
    <property type="molecule type" value="Genomic_DNA"/>
</dbReference>
<dbReference type="Proteomes" id="UP001062846">
    <property type="component" value="Chromosome 2"/>
</dbReference>
<sequence>MGSSRGSIIVREGLLGPECPHGFSYSMPFPATALKIDLQVREAFVTPIGFRRYGGKRSDRFCDRDYIRLVLRDRVGPSLANVVSGHRLTSSLGRSKPNIIAQEEDIDWLQRSVVAKLPNLRNLDSLREAFYAEGVLDIQIRDMGEWLTTKYVVVNNFKKAVCECNGGCFARALDPSTIPQLDKECFDEFDAQVDQKEDDNMFLSISDESPSTTSPFSHVRISDPEDSRPPVKEKKDEAILKLERRLNRAERKIRKKKLVSEFGMKLATAKKNARKMSSTSISSQDIQNRNSLFKNARRAMDIRPGNFRR</sequence>
<evidence type="ECO:0000313" key="2">
    <source>
        <dbReference type="Proteomes" id="UP001062846"/>
    </source>
</evidence>
<proteinExistence type="predicted"/>